<name>A0A9P8PJ21_WICPI</name>
<feature type="region of interest" description="Disordered" evidence="3">
    <location>
        <begin position="436"/>
        <end position="456"/>
    </location>
</feature>
<reference evidence="4" key="1">
    <citation type="journal article" date="2021" name="Open Biol.">
        <title>Shared evolutionary footprints suggest mitochondrial oxidative damage underlies multiple complex I losses in fungi.</title>
        <authorList>
            <person name="Schikora-Tamarit M.A."/>
            <person name="Marcet-Houben M."/>
            <person name="Nosek J."/>
            <person name="Gabaldon T."/>
        </authorList>
    </citation>
    <scope>NUCLEOTIDE SEQUENCE</scope>
    <source>
        <strain evidence="4">CBS2887</strain>
    </source>
</reference>
<evidence type="ECO:0000256" key="3">
    <source>
        <dbReference type="SAM" id="MobiDB-lite"/>
    </source>
</evidence>
<organism evidence="4 5">
    <name type="scientific">Wickerhamomyces pijperi</name>
    <name type="common">Yeast</name>
    <name type="synonym">Pichia pijperi</name>
    <dbReference type="NCBI Taxonomy" id="599730"/>
    <lineage>
        <taxon>Eukaryota</taxon>
        <taxon>Fungi</taxon>
        <taxon>Dikarya</taxon>
        <taxon>Ascomycota</taxon>
        <taxon>Saccharomycotina</taxon>
        <taxon>Saccharomycetes</taxon>
        <taxon>Phaffomycetales</taxon>
        <taxon>Wickerhamomycetaceae</taxon>
        <taxon>Wickerhamomyces</taxon>
    </lineage>
</organism>
<proteinExistence type="predicted"/>
<dbReference type="InterPro" id="IPR025928">
    <property type="entry name" value="Flocculin_t3_rpt"/>
</dbReference>
<keyword evidence="5" id="KW-1185">Reference proteome</keyword>
<evidence type="ECO:0000256" key="2">
    <source>
        <dbReference type="ARBA" id="ARBA00023180"/>
    </source>
</evidence>
<gene>
    <name evidence="4" type="ORF">WICPIJ_010046</name>
</gene>
<comment type="caution">
    <text evidence="4">The sequence shown here is derived from an EMBL/GenBank/DDBJ whole genome shotgun (WGS) entry which is preliminary data.</text>
</comment>
<dbReference type="EMBL" id="JAEUBG010005803">
    <property type="protein sequence ID" value="KAH3672445.1"/>
    <property type="molecule type" value="Genomic_DNA"/>
</dbReference>
<feature type="compositionally biased region" description="Low complexity" evidence="3">
    <location>
        <begin position="441"/>
        <end position="456"/>
    </location>
</feature>
<evidence type="ECO:0000313" key="4">
    <source>
        <dbReference type="EMBL" id="KAH3672445.1"/>
    </source>
</evidence>
<evidence type="ECO:0000313" key="5">
    <source>
        <dbReference type="Proteomes" id="UP000774326"/>
    </source>
</evidence>
<evidence type="ECO:0000256" key="1">
    <source>
        <dbReference type="ARBA" id="ARBA00022729"/>
    </source>
</evidence>
<dbReference type="Pfam" id="PF13928">
    <property type="entry name" value="Flocculin_t3"/>
    <property type="match status" value="1"/>
</dbReference>
<sequence>MFKHTKRRDDWDVVDCSCLKDSYVAVWPVWSLIFGSLSRDLEQTYQPLTLTLNPVLKKIVSVWADAYSSQSSEGFFTASTTTISSGTIPDVAPTHAPTTSAAVSSSSDVEFSCVASSEAVVESSSTSTYESVISFLSSTAKTSTSTSASSTTPSSTISIVSSAASDPIFSGILVSDGSALFDLKFPVELGPWIYVSADVSGQGLAFISHGEFIDGVGSAVSGAKFNNDSLAVTVSESMSSALEITVSSTPTLALGKVVATAVAAIDRPNTNSLTKREVSSTTIYAIASAAASDVVLSSSFSVTDLASSSTDTAVDNVSSYSIDPASAAVSSSTDAASFTDVAERTPTAVITKQTSTMVTITSCSNKACSEVPVTNGVSVITTTSNGVESVYTTYCPLTSTETVGSPKTTHVTITSCSNNVCSKITIVSTSAPVHTTDAAPVSSDFSSTSSSDKTDTVSSDFSIVEQGSSSVGTVSTFEGQGSRLVAGIAFVLLLFLF</sequence>
<keyword evidence="1" id="KW-0732">Signal</keyword>
<protein>
    <submittedName>
        <fullName evidence="4">Uncharacterized protein</fullName>
    </submittedName>
</protein>
<reference evidence="4" key="2">
    <citation type="submission" date="2021-01" db="EMBL/GenBank/DDBJ databases">
        <authorList>
            <person name="Schikora-Tamarit M.A."/>
        </authorList>
    </citation>
    <scope>NUCLEOTIDE SEQUENCE</scope>
    <source>
        <strain evidence="4">CBS2887</strain>
    </source>
</reference>
<keyword evidence="2" id="KW-0325">Glycoprotein</keyword>
<dbReference type="Proteomes" id="UP000774326">
    <property type="component" value="Unassembled WGS sequence"/>
</dbReference>
<accession>A0A9P8PJ21</accession>
<dbReference type="AlphaFoldDB" id="A0A9P8PJ21"/>
<dbReference type="OrthoDB" id="4096612at2759"/>